<dbReference type="Gene3D" id="3.40.50.300">
    <property type="entry name" value="P-loop containing nucleotide triphosphate hydrolases"/>
    <property type="match status" value="3"/>
</dbReference>
<accession>A0A917DGJ9</accession>
<evidence type="ECO:0000256" key="3">
    <source>
        <dbReference type="ARBA" id="ARBA00022741"/>
    </source>
</evidence>
<dbReference type="RefSeq" id="WP_188711783.1">
    <property type="nucleotide sequence ID" value="NZ_BMHO01000001.1"/>
</dbReference>
<keyword evidence="9" id="KW-0234">DNA repair</keyword>
<evidence type="ECO:0000256" key="4">
    <source>
        <dbReference type="ARBA" id="ARBA00022763"/>
    </source>
</evidence>
<evidence type="ECO:0000259" key="15">
    <source>
        <dbReference type="PROSITE" id="PS51198"/>
    </source>
</evidence>
<dbReference type="InterPro" id="IPR014016">
    <property type="entry name" value="UvrD-like_ATP-bd"/>
</dbReference>
<evidence type="ECO:0000256" key="12">
    <source>
        <dbReference type="ARBA" id="ARBA00034808"/>
    </source>
</evidence>
<dbReference type="EC" id="5.6.2.4" evidence="12"/>
<comment type="caution">
    <text evidence="17">The sequence shown here is derived from an EMBL/GenBank/DDBJ whole genome shotgun (WGS) entry which is preliminary data.</text>
</comment>
<dbReference type="Pfam" id="PF12705">
    <property type="entry name" value="PDDEXK_1"/>
    <property type="match status" value="2"/>
</dbReference>
<evidence type="ECO:0000313" key="18">
    <source>
        <dbReference type="Proteomes" id="UP000633205"/>
    </source>
</evidence>
<feature type="domain" description="UvrD-like helicase C-terminal" evidence="16">
    <location>
        <begin position="303"/>
        <end position="606"/>
    </location>
</feature>
<dbReference type="InterPro" id="IPR013986">
    <property type="entry name" value="DExx_box_DNA_helicase_dom_sf"/>
</dbReference>
<evidence type="ECO:0000256" key="8">
    <source>
        <dbReference type="ARBA" id="ARBA00022840"/>
    </source>
</evidence>
<evidence type="ECO:0000256" key="5">
    <source>
        <dbReference type="ARBA" id="ARBA00022801"/>
    </source>
</evidence>
<evidence type="ECO:0000259" key="16">
    <source>
        <dbReference type="PROSITE" id="PS51217"/>
    </source>
</evidence>
<keyword evidence="5 14" id="KW-0378">Hydrolase</keyword>
<keyword evidence="7" id="KW-0269">Exonuclease</keyword>
<dbReference type="GO" id="GO:0033202">
    <property type="term" value="C:DNA helicase complex"/>
    <property type="evidence" value="ECO:0007669"/>
    <property type="project" value="TreeGrafter"/>
</dbReference>
<evidence type="ECO:0000256" key="10">
    <source>
        <dbReference type="ARBA" id="ARBA00023235"/>
    </source>
</evidence>
<evidence type="ECO:0000256" key="2">
    <source>
        <dbReference type="ARBA" id="ARBA00022722"/>
    </source>
</evidence>
<organism evidence="17 18">
    <name type="scientific">Microbacterium faecale</name>
    <dbReference type="NCBI Taxonomy" id="1804630"/>
    <lineage>
        <taxon>Bacteria</taxon>
        <taxon>Bacillati</taxon>
        <taxon>Actinomycetota</taxon>
        <taxon>Actinomycetes</taxon>
        <taxon>Micrococcales</taxon>
        <taxon>Microbacteriaceae</taxon>
        <taxon>Microbacterium</taxon>
    </lineage>
</organism>
<comment type="similarity">
    <text evidence="1">Belongs to the helicase family. UvrD subfamily.</text>
</comment>
<dbReference type="GO" id="GO:0003677">
    <property type="term" value="F:DNA binding"/>
    <property type="evidence" value="ECO:0007669"/>
    <property type="project" value="InterPro"/>
</dbReference>
<dbReference type="InterPro" id="IPR014017">
    <property type="entry name" value="DNA_helicase_UvrD-like_C"/>
</dbReference>
<keyword evidence="8 14" id="KW-0067">ATP-binding</keyword>
<comment type="catalytic activity">
    <reaction evidence="11">
        <text>Couples ATP hydrolysis with the unwinding of duplex DNA by translocating in the 3'-5' direction.</text>
        <dbReference type="EC" id="5.6.2.4"/>
    </reaction>
</comment>
<dbReference type="PROSITE" id="PS51198">
    <property type="entry name" value="UVRD_HELICASE_ATP_BIND"/>
    <property type="match status" value="1"/>
</dbReference>
<name>A0A917DGJ9_9MICO</name>
<dbReference type="SUPFAM" id="SSF52540">
    <property type="entry name" value="P-loop containing nucleoside triphosphate hydrolases"/>
    <property type="match status" value="1"/>
</dbReference>
<keyword evidence="3 14" id="KW-0547">Nucleotide-binding</keyword>
<dbReference type="GO" id="GO:0004527">
    <property type="term" value="F:exonuclease activity"/>
    <property type="evidence" value="ECO:0007669"/>
    <property type="project" value="UniProtKB-KW"/>
</dbReference>
<keyword evidence="2" id="KW-0540">Nuclease</keyword>
<dbReference type="PANTHER" id="PTHR11070:SF59">
    <property type="entry name" value="DNA 3'-5' HELICASE"/>
    <property type="match status" value="1"/>
</dbReference>
<dbReference type="GO" id="GO:0005829">
    <property type="term" value="C:cytosol"/>
    <property type="evidence" value="ECO:0007669"/>
    <property type="project" value="TreeGrafter"/>
</dbReference>
<gene>
    <name evidence="17" type="ORF">GCM10010915_16400</name>
</gene>
<proteinExistence type="inferred from homology"/>
<reference evidence="17" key="1">
    <citation type="journal article" date="2014" name="Int. J. Syst. Evol. Microbiol.">
        <title>Complete genome sequence of Corynebacterium casei LMG S-19264T (=DSM 44701T), isolated from a smear-ripened cheese.</title>
        <authorList>
            <consortium name="US DOE Joint Genome Institute (JGI-PGF)"/>
            <person name="Walter F."/>
            <person name="Albersmeier A."/>
            <person name="Kalinowski J."/>
            <person name="Ruckert C."/>
        </authorList>
    </citation>
    <scope>NUCLEOTIDE SEQUENCE</scope>
    <source>
        <strain evidence="17">CGMCC 1.15152</strain>
    </source>
</reference>
<dbReference type="InterPro" id="IPR000212">
    <property type="entry name" value="DNA_helicase_UvrD/REP"/>
</dbReference>
<evidence type="ECO:0000313" key="17">
    <source>
        <dbReference type="EMBL" id="GGD36485.1"/>
    </source>
</evidence>
<evidence type="ECO:0000256" key="11">
    <source>
        <dbReference type="ARBA" id="ARBA00034617"/>
    </source>
</evidence>
<feature type="binding site" evidence="14">
    <location>
        <begin position="26"/>
        <end position="33"/>
    </location>
    <ligand>
        <name>ATP</name>
        <dbReference type="ChEBI" id="CHEBI:30616"/>
    </ligand>
</feature>
<dbReference type="Gene3D" id="1.10.10.160">
    <property type="match status" value="1"/>
</dbReference>
<evidence type="ECO:0000256" key="14">
    <source>
        <dbReference type="PROSITE-ProRule" id="PRU00560"/>
    </source>
</evidence>
<dbReference type="Proteomes" id="UP000633205">
    <property type="component" value="Unassembled WGS sequence"/>
</dbReference>
<dbReference type="AlphaFoldDB" id="A0A917DGJ9"/>
<evidence type="ECO:0000256" key="6">
    <source>
        <dbReference type="ARBA" id="ARBA00022806"/>
    </source>
</evidence>
<keyword evidence="4" id="KW-0227">DNA damage</keyword>
<dbReference type="GO" id="GO:0005524">
    <property type="term" value="F:ATP binding"/>
    <property type="evidence" value="ECO:0007669"/>
    <property type="project" value="UniProtKB-UniRule"/>
</dbReference>
<dbReference type="EMBL" id="BMHO01000001">
    <property type="protein sequence ID" value="GGD36485.1"/>
    <property type="molecule type" value="Genomic_DNA"/>
</dbReference>
<evidence type="ECO:0000256" key="7">
    <source>
        <dbReference type="ARBA" id="ARBA00022839"/>
    </source>
</evidence>
<evidence type="ECO:0000256" key="9">
    <source>
        <dbReference type="ARBA" id="ARBA00023204"/>
    </source>
</evidence>
<comment type="catalytic activity">
    <reaction evidence="13">
        <text>ATP + H2O = ADP + phosphate + H(+)</text>
        <dbReference type="Rhea" id="RHEA:13065"/>
        <dbReference type="ChEBI" id="CHEBI:15377"/>
        <dbReference type="ChEBI" id="CHEBI:15378"/>
        <dbReference type="ChEBI" id="CHEBI:30616"/>
        <dbReference type="ChEBI" id="CHEBI:43474"/>
        <dbReference type="ChEBI" id="CHEBI:456216"/>
        <dbReference type="EC" id="5.6.2.4"/>
    </reaction>
</comment>
<evidence type="ECO:0000256" key="1">
    <source>
        <dbReference type="ARBA" id="ARBA00009922"/>
    </source>
</evidence>
<dbReference type="PROSITE" id="PS51217">
    <property type="entry name" value="UVRD_HELICASE_CTER"/>
    <property type="match status" value="1"/>
</dbReference>
<sequence>MALTRWDPDQQAVLALAPDATGTIIGAPGSGKTAVLVERVARLIDGDDAPFAPGQVLVLTPSRASATRLRDRLGQRVRAATPGPVARSVGSFAFHVMRADAAARGAAGPTLLTGAEQDRILAHLIEGDIEDARIAWPDHLGPTVRRSREFRSELRAFLDTAVELDASRDELQTVRGGAWGPIVALLDEYAGVIQNMNDEARDAAELLQGATAALRDGAHVPGVDELRAVIVDDAQELTRGGTALVEALRARGVAVLAAGDPDIGSGAFRGITPEVFSELVASLGKVLVLREQHRAGGEPTWLVRHMTAAIGVGGHVQHRRAPGPEPTEWHAVSVVRAPSPPEEVDQIARRLRDAYLNDGVRWGEMAVIAHDTRQLVALESELAARDVPTRAAGVPRPLGSERAVRQIMEILRLGLTDPAERDPDALVAALRSPYGGFDGVALRRLRGSLRHAELEQGGSRPARELVHEGFAHPVSFGTLGTPEGRAAERFATTMRDIAVLRRGGATVHDLLWHVWDRARGISGRRLRDEWRDAATSTSRSSGDAARALDGLVALFAAAKRSIERSPNDRPERFIREILDSDVPEDTLSSPDLGETVALLTPANALSTEFEIVVIAGLQDGVWPNTRLRGGMLGTWRLADTVLAHRAGHADEADPPVLDRRRQALHDEVRLFVRALSRARSRVIVTAVDDDDATPSPLLASLPDPEPIHDNGHPLTLRGLVARHRRTLTATTAEEADRQHAAEQLRLLAAARVPGADPDEWYGLRAPTSTAPLRDLESEHVRVSPSKITSFLECGLEWVISALGGDTMTSPSAGIGTLLHAALERVPDGGIDEMRAVVDERWGELDFESRWVATGERRRLDEYLVRLDDYLANVRAQRGRVIAAEAAFAFAIDLDTGEIITGDDVRGPGRAVLSGVIDRVEAYPRGEGEHAPARSPKSFEVMRSRDDEAAERVVVTDLKSGRSEERVADAKVIDDAQLAAYQLAVEEGLVDAAEPGALAGARLVVVSKTLSRSTYRVAHQRVLDGDETGAPHLARDEYLERVIGAARGMSAASFSASVDAHCDDSRRSPICRIHTIGAVSA</sequence>
<dbReference type="PANTHER" id="PTHR11070">
    <property type="entry name" value="UVRD / RECB / PCRA DNA HELICASE FAMILY MEMBER"/>
    <property type="match status" value="1"/>
</dbReference>
<dbReference type="InterPro" id="IPR027417">
    <property type="entry name" value="P-loop_NTPase"/>
</dbReference>
<dbReference type="GO" id="GO:0000725">
    <property type="term" value="P:recombinational repair"/>
    <property type="evidence" value="ECO:0007669"/>
    <property type="project" value="TreeGrafter"/>
</dbReference>
<feature type="domain" description="UvrD-like helicase ATP-binding" evidence="15">
    <location>
        <begin position="5"/>
        <end position="296"/>
    </location>
</feature>
<reference evidence="17" key="2">
    <citation type="submission" date="2020-09" db="EMBL/GenBank/DDBJ databases">
        <authorList>
            <person name="Sun Q."/>
            <person name="Zhou Y."/>
        </authorList>
    </citation>
    <scope>NUCLEOTIDE SEQUENCE</scope>
    <source>
        <strain evidence="17">CGMCC 1.15152</strain>
    </source>
</reference>
<evidence type="ECO:0000256" key="13">
    <source>
        <dbReference type="ARBA" id="ARBA00048988"/>
    </source>
</evidence>
<protein>
    <recommendedName>
        <fullName evidence="12">DNA 3'-5' helicase</fullName>
        <ecNumber evidence="12">5.6.2.4</ecNumber>
    </recommendedName>
</protein>
<keyword evidence="6 14" id="KW-0347">Helicase</keyword>
<keyword evidence="10" id="KW-0413">Isomerase</keyword>
<dbReference type="Pfam" id="PF00580">
    <property type="entry name" value="UvrD-helicase"/>
    <property type="match status" value="1"/>
</dbReference>
<dbReference type="GO" id="GO:0043138">
    <property type="term" value="F:3'-5' DNA helicase activity"/>
    <property type="evidence" value="ECO:0007669"/>
    <property type="project" value="UniProtKB-EC"/>
</dbReference>
<dbReference type="InterPro" id="IPR038726">
    <property type="entry name" value="PDDEXK_AddAB-type"/>
</dbReference>
<keyword evidence="18" id="KW-1185">Reference proteome</keyword>